<feature type="compositionally biased region" description="Polar residues" evidence="3">
    <location>
        <begin position="134"/>
        <end position="165"/>
    </location>
</feature>
<dbReference type="InterPro" id="IPR032675">
    <property type="entry name" value="LRR_dom_sf"/>
</dbReference>
<sequence length="1216" mass="132423">MDESSQKRSSAIPRISKLPRPQSGIPKPATTLPRPASTSRPSSATTRPASATRPAPTTRPASTIRPQPSRESLGGDLRNPRLRPSLSRDSLRSSIGGVGELRNQRLRSSASREQLSGATRRTSLATKPPAQLQAPRSNVTRVPSTPQRTTSTIDESIIDEQSTTPPFDPPGHALLEESDGHIFRRRLTLTRRPSGVFATSPLPDPSFTFDNTDQARPTTSSTDDGGAPGPFDTFRPRSTKPRPSLSERTMETLAQLPSSPAMARKSSTFFDQGRPHSRADSRPRSRAGSTSSRPGSSYTSDGSVRFHPTAGSRPGSSSGPGHHEMGFPNFRASTNSYKPPLTTISGTPQKRASAMQPAKTPQGRMPPPRTGWSSASKLPSLPDARSPSPVKNTMMPPPRAGSKTVTARPLKTRASVNGLFKKPSLPALDRAALQSGSPHKSGNSLITSWDGTIPSSASTTTSTTDAAEPTTPPSSRKSSNALREQIAKAKAARRAQLQQTTEVIHTKVEQQKSPIIPSDDGFDFGMSRVDPVDPFNQRRGDSPRKKVLQTRVANGRTTGRLNIAALELKEIPMEVMKMYDLESIGTFDGSWAESVDLTRFVAADNELEELDEFIFPDTNPESFDEAQASQGNIFGGLETLDMHGNLLIGVPLGFRRLTSLTSLNLSSNRLTNNSIDTLAQISSLRDLKLANNLFFGPLNSNLANLTELEILDVHGNNISALPRKIESMTRLRILNLSENSFESLPFDGLAMLPLTELSVKKNKLSGTLIEEPIESLPQLQTLDASANQLTRLVPLGAGIELPVVHSLSLSMNRMQGLPDMTSWTNLLTLTVDENSISSIPNSFLSLEKLRHADFSSNDIRVVPPEISRMENLSMIRLSGNPLRDKKFLSITTDELKEILAGRLEPPPPYQEPAGQVGILDILSDDKKTEVDAKPPPPTTNTTKDVRHGDEDGRSDDDFATPPQSPSRSRSHTTSSRRSRSHTVSNQSWPMKPGGTLDRSRTESSSLHPVVCSQIAAEHKVRQLFLSNNLFASFPNSISFFAETLTALSLSHNQLLGETYLTEDIELPALKELNLASNHITGLGALTKFLHAQKLEKVDVSLNRVNVLPTDLKDAFPNLTVLLVANNHIVDLEPEMIKGLKIVDASNNDIAHLSPRIGLLGGPGGLEKLDVMGNRFRVPRWNVLERGTESTLRWLRGRVPVSEMASWKGGDEEPELD</sequence>
<feature type="compositionally biased region" description="Low complexity" evidence="3">
    <location>
        <begin position="82"/>
        <end position="94"/>
    </location>
</feature>
<feature type="compositionally biased region" description="Polar residues" evidence="3">
    <location>
        <begin position="434"/>
        <end position="450"/>
    </location>
</feature>
<dbReference type="PROSITE" id="PS51450">
    <property type="entry name" value="LRR"/>
    <property type="match status" value="1"/>
</dbReference>
<evidence type="ECO:0000256" key="2">
    <source>
        <dbReference type="ARBA" id="ARBA00022737"/>
    </source>
</evidence>
<feature type="compositionally biased region" description="Low complexity" evidence="3">
    <location>
        <begin position="30"/>
        <end position="66"/>
    </location>
</feature>
<feature type="region of interest" description="Disordered" evidence="3">
    <location>
        <begin position="432"/>
        <end position="494"/>
    </location>
</feature>
<comment type="caution">
    <text evidence="4">The sequence shown here is derived from an EMBL/GenBank/DDBJ whole genome shotgun (WGS) entry which is preliminary data.</text>
</comment>
<evidence type="ECO:0000313" key="5">
    <source>
        <dbReference type="Proteomes" id="UP001498476"/>
    </source>
</evidence>
<feature type="region of interest" description="Disordered" evidence="3">
    <location>
        <begin position="194"/>
        <end position="418"/>
    </location>
</feature>
<protein>
    <recommendedName>
        <fullName evidence="6">Leucine-rich repeat-containing protein 40</fullName>
    </recommendedName>
</protein>
<keyword evidence="5" id="KW-1185">Reference proteome</keyword>
<gene>
    <name evidence="4" type="ORF">QQX98_000253</name>
</gene>
<reference evidence="4 5" key="1">
    <citation type="journal article" date="2025" name="Microbiol. Resour. Announc.">
        <title>Draft genome sequences for Neonectria magnoliae and Neonectria punicea, canker pathogens of Liriodendron tulipifera and Acer saccharum in West Virginia.</title>
        <authorList>
            <person name="Petronek H.M."/>
            <person name="Kasson M.T."/>
            <person name="Metheny A.M."/>
            <person name="Stauder C.M."/>
            <person name="Lovett B."/>
            <person name="Lynch S.C."/>
            <person name="Garnas J.R."/>
            <person name="Kasson L.R."/>
            <person name="Stajich J.E."/>
        </authorList>
    </citation>
    <scope>NUCLEOTIDE SEQUENCE [LARGE SCALE GENOMIC DNA]</scope>
    <source>
        <strain evidence="4 5">NRRL 64653</strain>
    </source>
</reference>
<dbReference type="InterPro" id="IPR003591">
    <property type="entry name" value="Leu-rich_rpt_typical-subtyp"/>
</dbReference>
<feature type="compositionally biased region" description="Polar residues" evidence="3">
    <location>
        <begin position="331"/>
        <end position="350"/>
    </location>
</feature>
<accession>A0ABR1HTX8</accession>
<keyword evidence="2" id="KW-0677">Repeat</keyword>
<feature type="compositionally biased region" description="Low complexity" evidence="3">
    <location>
        <begin position="286"/>
        <end position="303"/>
    </location>
</feature>
<feature type="compositionally biased region" description="Polar residues" evidence="3">
    <location>
        <begin position="106"/>
        <end position="125"/>
    </location>
</feature>
<feature type="compositionally biased region" description="Low complexity" evidence="3">
    <location>
        <begin position="452"/>
        <end position="475"/>
    </location>
</feature>
<proteinExistence type="predicted"/>
<keyword evidence="1" id="KW-0433">Leucine-rich repeat</keyword>
<evidence type="ECO:0000313" key="4">
    <source>
        <dbReference type="EMBL" id="KAK7424677.1"/>
    </source>
</evidence>
<feature type="region of interest" description="Disordered" evidence="3">
    <location>
        <begin position="927"/>
        <end position="1001"/>
    </location>
</feature>
<feature type="compositionally biased region" description="Basic and acidic residues" evidence="3">
    <location>
        <begin position="273"/>
        <end position="283"/>
    </location>
</feature>
<dbReference type="SUPFAM" id="SSF52058">
    <property type="entry name" value="L domain-like"/>
    <property type="match status" value="2"/>
</dbReference>
<dbReference type="SMART" id="SM00364">
    <property type="entry name" value="LRR_BAC"/>
    <property type="match status" value="5"/>
</dbReference>
<dbReference type="SMART" id="SM00369">
    <property type="entry name" value="LRR_TYP"/>
    <property type="match status" value="10"/>
</dbReference>
<evidence type="ECO:0000256" key="3">
    <source>
        <dbReference type="SAM" id="MobiDB-lite"/>
    </source>
</evidence>
<dbReference type="EMBL" id="JAZAVJ010000003">
    <property type="protein sequence ID" value="KAK7424677.1"/>
    <property type="molecule type" value="Genomic_DNA"/>
</dbReference>
<feature type="compositionally biased region" description="Low complexity" evidence="3">
    <location>
        <begin position="311"/>
        <end position="320"/>
    </location>
</feature>
<dbReference type="InterPro" id="IPR050216">
    <property type="entry name" value="LRR_domain-containing"/>
</dbReference>
<feature type="region of interest" description="Disordered" evidence="3">
    <location>
        <begin position="1"/>
        <end position="173"/>
    </location>
</feature>
<dbReference type="Pfam" id="PF00560">
    <property type="entry name" value="LRR_1"/>
    <property type="match status" value="1"/>
</dbReference>
<dbReference type="InterPro" id="IPR001611">
    <property type="entry name" value="Leu-rich_rpt"/>
</dbReference>
<evidence type="ECO:0000256" key="1">
    <source>
        <dbReference type="ARBA" id="ARBA00022614"/>
    </source>
</evidence>
<dbReference type="PANTHER" id="PTHR48051">
    <property type="match status" value="1"/>
</dbReference>
<feature type="compositionally biased region" description="Polar residues" evidence="3">
    <location>
        <begin position="208"/>
        <end position="223"/>
    </location>
</feature>
<feature type="compositionally biased region" description="Basic residues" evidence="3">
    <location>
        <begin position="968"/>
        <end position="980"/>
    </location>
</feature>
<evidence type="ECO:0008006" key="6">
    <source>
        <dbReference type="Google" id="ProtNLM"/>
    </source>
</evidence>
<dbReference type="PANTHER" id="PTHR48051:SF27">
    <property type="entry name" value="LEUCINE-RICH REPEAT-CONTAINING PROTEIN 40"/>
    <property type="match status" value="1"/>
</dbReference>
<name>A0ABR1HTX8_9HYPO</name>
<organism evidence="4 5">
    <name type="scientific">Neonectria punicea</name>
    <dbReference type="NCBI Taxonomy" id="979145"/>
    <lineage>
        <taxon>Eukaryota</taxon>
        <taxon>Fungi</taxon>
        <taxon>Dikarya</taxon>
        <taxon>Ascomycota</taxon>
        <taxon>Pezizomycotina</taxon>
        <taxon>Sordariomycetes</taxon>
        <taxon>Hypocreomycetidae</taxon>
        <taxon>Hypocreales</taxon>
        <taxon>Nectriaceae</taxon>
        <taxon>Neonectria</taxon>
    </lineage>
</organism>
<dbReference type="Gene3D" id="3.80.10.10">
    <property type="entry name" value="Ribonuclease Inhibitor"/>
    <property type="match status" value="2"/>
</dbReference>
<dbReference type="Proteomes" id="UP001498476">
    <property type="component" value="Unassembled WGS sequence"/>
</dbReference>